<feature type="domain" description="N-acetyltransferase" evidence="3">
    <location>
        <begin position="5"/>
        <end position="173"/>
    </location>
</feature>
<dbReference type="Pfam" id="PF00583">
    <property type="entry name" value="Acetyltransf_1"/>
    <property type="match status" value="1"/>
</dbReference>
<evidence type="ECO:0000313" key="4">
    <source>
        <dbReference type="EMBL" id="MCZ3844872.1"/>
    </source>
</evidence>
<dbReference type="GO" id="GO:0016747">
    <property type="term" value="F:acyltransferase activity, transferring groups other than amino-acyl groups"/>
    <property type="evidence" value="ECO:0007669"/>
    <property type="project" value="InterPro"/>
</dbReference>
<dbReference type="EMBL" id="JAKHLF010000007">
    <property type="protein sequence ID" value="MCZ3844872.1"/>
    <property type="molecule type" value="Genomic_DNA"/>
</dbReference>
<protein>
    <submittedName>
        <fullName evidence="4">GNAT family N-acetyltransferase</fullName>
    </submittedName>
</protein>
<keyword evidence="1" id="KW-0808">Transferase</keyword>
<evidence type="ECO:0000256" key="1">
    <source>
        <dbReference type="ARBA" id="ARBA00022679"/>
    </source>
</evidence>
<gene>
    <name evidence="4" type="ORF">L2422_04970</name>
</gene>
<dbReference type="PROSITE" id="PS51186">
    <property type="entry name" value="GNAT"/>
    <property type="match status" value="1"/>
</dbReference>
<evidence type="ECO:0000313" key="5">
    <source>
        <dbReference type="Proteomes" id="UP001213015"/>
    </source>
</evidence>
<dbReference type="GeneID" id="97459949"/>
<evidence type="ECO:0000256" key="2">
    <source>
        <dbReference type="ARBA" id="ARBA00023315"/>
    </source>
</evidence>
<sequence>MSQKVSIRPIQTDEIDQLIKISKQCFHQTFDPWRALEDVNTYIQRAYTREKLLSELKTTTSKMFFAFVDNQIVGYLKVNWDSSQTENNWPEAFEIQRIYVLKQFQGLHVGSALMHKAISMAKEEHFHRVWLGVWEHNDKAQKFYHYFGFKIEDEHTFMMGDTAQRDLMMVKDI</sequence>
<comment type="caution">
    <text evidence="4">The sequence shown here is derived from an EMBL/GenBank/DDBJ whole genome shotgun (WGS) entry which is preliminary data.</text>
</comment>
<dbReference type="InterPro" id="IPR051556">
    <property type="entry name" value="N-term/lysine_N-AcTrnsfr"/>
</dbReference>
<reference evidence="4" key="1">
    <citation type="submission" date="2022-01" db="EMBL/GenBank/DDBJ databases">
        <title>VMRC isolate genome collection.</title>
        <authorList>
            <person name="France M."/>
            <person name="Rutt L."/>
            <person name="Humphrys M."/>
            <person name="Ravel J."/>
        </authorList>
    </citation>
    <scope>NUCLEOTIDE SEQUENCE</scope>
    <source>
        <strain evidence="4">C0127B5</strain>
    </source>
</reference>
<name>A0AAP3GX69_9LACO</name>
<dbReference type="PANTHER" id="PTHR42919">
    <property type="entry name" value="N-ALPHA-ACETYLTRANSFERASE"/>
    <property type="match status" value="1"/>
</dbReference>
<dbReference type="Gene3D" id="3.40.630.30">
    <property type="match status" value="1"/>
</dbReference>
<evidence type="ECO:0000259" key="3">
    <source>
        <dbReference type="PROSITE" id="PS51186"/>
    </source>
</evidence>
<dbReference type="InterPro" id="IPR016181">
    <property type="entry name" value="Acyl_CoA_acyltransferase"/>
</dbReference>
<dbReference type="AlphaFoldDB" id="A0AAP3GX69"/>
<proteinExistence type="predicted"/>
<dbReference type="RefSeq" id="WP_006587116.1">
    <property type="nucleotide sequence ID" value="NZ_CABMGH010000007.1"/>
</dbReference>
<dbReference type="PANTHER" id="PTHR42919:SF8">
    <property type="entry name" value="N-ALPHA-ACETYLTRANSFERASE 50"/>
    <property type="match status" value="1"/>
</dbReference>
<keyword evidence="2" id="KW-0012">Acyltransferase</keyword>
<organism evidence="4 5">
    <name type="scientific">Lactobacillus mulieris</name>
    <dbReference type="NCBI Taxonomy" id="2508708"/>
    <lineage>
        <taxon>Bacteria</taxon>
        <taxon>Bacillati</taxon>
        <taxon>Bacillota</taxon>
        <taxon>Bacilli</taxon>
        <taxon>Lactobacillales</taxon>
        <taxon>Lactobacillaceae</taxon>
        <taxon>Lactobacillus</taxon>
    </lineage>
</organism>
<dbReference type="CDD" id="cd04301">
    <property type="entry name" value="NAT_SF"/>
    <property type="match status" value="1"/>
</dbReference>
<dbReference type="SUPFAM" id="SSF55729">
    <property type="entry name" value="Acyl-CoA N-acyltransferases (Nat)"/>
    <property type="match status" value="1"/>
</dbReference>
<dbReference type="Proteomes" id="UP001213015">
    <property type="component" value="Unassembled WGS sequence"/>
</dbReference>
<dbReference type="InterPro" id="IPR000182">
    <property type="entry name" value="GNAT_dom"/>
</dbReference>
<accession>A0AAP3GX69</accession>